<dbReference type="Proteomes" id="UP000253915">
    <property type="component" value="Unassembled WGS sequence"/>
</dbReference>
<dbReference type="GO" id="GO:0015385">
    <property type="term" value="F:sodium:proton antiporter activity"/>
    <property type="evidence" value="ECO:0007669"/>
    <property type="project" value="InterPro"/>
</dbReference>
<dbReference type="RefSeq" id="WP_009609424.1">
    <property type="nucleotide sequence ID" value="NZ_AP025575.1"/>
</dbReference>
<feature type="transmembrane region" description="Helical" evidence="10">
    <location>
        <begin position="312"/>
        <end position="333"/>
    </location>
</feature>
<gene>
    <name evidence="16" type="ORF">C1853_04580</name>
    <name evidence="15" type="ORF">C1871_07185</name>
    <name evidence="14" type="ORF">C1872_08530</name>
    <name evidence="13" type="ORF">C1875_05500</name>
    <name evidence="12" type="ORF">GO726_02200</name>
</gene>
<dbReference type="EMBL" id="PPUQ01000004">
    <property type="protein sequence ID" value="RDC40202.1"/>
    <property type="molecule type" value="Genomic_DNA"/>
</dbReference>
<evidence type="ECO:0000256" key="4">
    <source>
        <dbReference type="ARBA" id="ARBA00022692"/>
    </source>
</evidence>
<feature type="transmembrane region" description="Helical" evidence="10">
    <location>
        <begin position="354"/>
        <end position="377"/>
    </location>
</feature>
<evidence type="ECO:0000313" key="20">
    <source>
        <dbReference type="Proteomes" id="UP000253970"/>
    </source>
</evidence>
<evidence type="ECO:0000313" key="14">
    <source>
        <dbReference type="EMBL" id="RDB79512.1"/>
    </source>
</evidence>
<dbReference type="Proteomes" id="UP000253752">
    <property type="component" value="Unassembled WGS sequence"/>
</dbReference>
<dbReference type="OMA" id="AFQFSVA"/>
<proteinExistence type="predicted"/>
<evidence type="ECO:0000313" key="17">
    <source>
        <dbReference type="Proteomes" id="UP000253752"/>
    </source>
</evidence>
<feature type="transmembrane region" description="Helical" evidence="10">
    <location>
        <begin position="113"/>
        <end position="132"/>
    </location>
</feature>
<dbReference type="Gene3D" id="6.10.140.1330">
    <property type="match status" value="1"/>
</dbReference>
<dbReference type="Proteomes" id="UP000253970">
    <property type="component" value="Unassembled WGS sequence"/>
</dbReference>
<evidence type="ECO:0000256" key="2">
    <source>
        <dbReference type="ARBA" id="ARBA00022448"/>
    </source>
</evidence>
<feature type="transmembrane region" description="Helical" evidence="10">
    <location>
        <begin position="273"/>
        <end position="292"/>
    </location>
</feature>
<organism evidence="14 17">
    <name type="scientific">Eggerthella lenta</name>
    <name type="common">Eubacterium lentum</name>
    <dbReference type="NCBI Taxonomy" id="84112"/>
    <lineage>
        <taxon>Bacteria</taxon>
        <taxon>Bacillati</taxon>
        <taxon>Actinomycetota</taxon>
        <taxon>Coriobacteriia</taxon>
        <taxon>Eggerthellales</taxon>
        <taxon>Eggerthellaceae</taxon>
        <taxon>Eggerthella</taxon>
    </lineage>
</organism>
<evidence type="ECO:0000313" key="15">
    <source>
        <dbReference type="EMBL" id="RDB85997.1"/>
    </source>
</evidence>
<dbReference type="EMBL" id="PPTY01000009">
    <property type="protein sequence ID" value="RDB85997.1"/>
    <property type="molecule type" value="Genomic_DNA"/>
</dbReference>
<dbReference type="InterPro" id="IPR018422">
    <property type="entry name" value="Cation/H_exchanger_CPA1"/>
</dbReference>
<evidence type="ECO:0000256" key="9">
    <source>
        <dbReference type="ARBA" id="ARBA00023201"/>
    </source>
</evidence>
<dbReference type="AlphaFoldDB" id="A0A369N7P1"/>
<evidence type="ECO:0000313" key="12">
    <source>
        <dbReference type="EMBL" id="MVN31986.1"/>
    </source>
</evidence>
<keyword evidence="2" id="KW-0813">Transport</keyword>
<dbReference type="EMBL" id="PPTX01000011">
    <property type="protein sequence ID" value="RDB79512.1"/>
    <property type="molecule type" value="Genomic_DNA"/>
</dbReference>
<dbReference type="GeneID" id="69512011"/>
<dbReference type="PANTHER" id="PTHR10110">
    <property type="entry name" value="SODIUM/HYDROGEN EXCHANGER"/>
    <property type="match status" value="1"/>
</dbReference>
<dbReference type="GO" id="GO:0005886">
    <property type="term" value="C:plasma membrane"/>
    <property type="evidence" value="ECO:0007669"/>
    <property type="project" value="UniProtKB-SubCell"/>
</dbReference>
<keyword evidence="9" id="KW-0739">Sodium transport</keyword>
<dbReference type="GO" id="GO:0098719">
    <property type="term" value="P:sodium ion import across plasma membrane"/>
    <property type="evidence" value="ECO:0007669"/>
    <property type="project" value="TreeGrafter"/>
</dbReference>
<dbReference type="Proteomes" id="UP000253857">
    <property type="component" value="Unassembled WGS sequence"/>
</dbReference>
<evidence type="ECO:0000256" key="3">
    <source>
        <dbReference type="ARBA" id="ARBA00022475"/>
    </source>
</evidence>
<feature type="transmembrane region" description="Helical" evidence="10">
    <location>
        <begin position="85"/>
        <end position="107"/>
    </location>
</feature>
<evidence type="ECO:0000313" key="21">
    <source>
        <dbReference type="Proteomes" id="UP000436429"/>
    </source>
</evidence>
<feature type="transmembrane region" description="Helical" evidence="10">
    <location>
        <begin position="153"/>
        <end position="178"/>
    </location>
</feature>
<name>A0A369N7P1_EGGLN</name>
<evidence type="ECO:0000256" key="1">
    <source>
        <dbReference type="ARBA" id="ARBA00004651"/>
    </source>
</evidence>
<keyword evidence="5 10" id="KW-1133">Transmembrane helix</keyword>
<keyword evidence="4 10" id="KW-0812">Transmembrane</keyword>
<accession>A0A369N7P1</accession>
<dbReference type="GO" id="GO:0015386">
    <property type="term" value="F:potassium:proton antiporter activity"/>
    <property type="evidence" value="ECO:0007669"/>
    <property type="project" value="TreeGrafter"/>
</dbReference>
<feature type="transmembrane region" description="Helical" evidence="10">
    <location>
        <begin position="31"/>
        <end position="64"/>
    </location>
</feature>
<comment type="caution">
    <text evidence="14">The sequence shown here is derived from an EMBL/GenBank/DDBJ whole genome shotgun (WGS) entry which is preliminary data.</text>
</comment>
<evidence type="ECO:0000256" key="6">
    <source>
        <dbReference type="ARBA" id="ARBA00023053"/>
    </source>
</evidence>
<evidence type="ECO:0000256" key="7">
    <source>
        <dbReference type="ARBA" id="ARBA00023065"/>
    </source>
</evidence>
<keyword evidence="7" id="KW-0406">Ion transport</keyword>
<dbReference type="PANTHER" id="PTHR10110:SF86">
    <property type="entry name" value="SODIUM_HYDROGEN EXCHANGER 7"/>
    <property type="match status" value="1"/>
</dbReference>
<reference evidence="12 21" key="2">
    <citation type="submission" date="2019-11" db="EMBL/GenBank/DDBJ databases">
        <title>Whole genome shotgun sequencing (WGS) data from Adlercreutzia equolifaciens ResAG-91, Eggerthella lenta MRI-F36, MRI-F37, MRI-F40, ResAG-49, ResAG-88, ResAG-121, ResAG-145, and Gordonibacter sp. ResAG-5, ResAG-26, ResAG-43, ResAG-50, ResAG-59.</title>
        <authorList>
            <person name="Stoll D.A."/>
            <person name="Danylec N."/>
            <person name="Franz C.M.A.P."/>
            <person name="Huch M."/>
        </authorList>
    </citation>
    <scope>NUCLEOTIDE SEQUENCE [LARGE SCALE GENOMIC DNA]</scope>
    <source>
        <strain evidence="12 21">ResAG-88</strain>
    </source>
</reference>
<evidence type="ECO:0000259" key="11">
    <source>
        <dbReference type="Pfam" id="PF00999"/>
    </source>
</evidence>
<evidence type="ECO:0000313" key="13">
    <source>
        <dbReference type="EMBL" id="RDB71637.1"/>
    </source>
</evidence>
<protein>
    <submittedName>
        <fullName evidence="14">Sodium:proton antiporter</fullName>
    </submittedName>
    <submittedName>
        <fullName evidence="12">Sodium:proton exchanger</fullName>
    </submittedName>
</protein>
<sequence>MELLEFSLLMLAAVLLSSVIDQLVPKVSSPLIQIGLGLLIALVMGTQISIAFDPNLFLVLFIAPLLYDEAKNLDKKALWENKRPVLSLAVGLVIASALIIGFAVNWLVPSIPLAAAFALGAALGPTDAVSVASLSKQVKIPARSRNILESESIINDASGIVSFQFAIAAAVTGTFSLVGATANFFFAFLGGVLVGVALGLTGNFIVRRVRSWGLENTTFHVLFEVFVPFIVYLVANALGTSGIIAVVAAGILNVVSPRAIGPSVSRMNIVSASVWRVLTFALNGIVFVLLGTQLPRAMQRTWENVTIDNDVLIGYILGITVLMLAARFLWVLIMERVHRQRRGRMTLDELRSTAIMTLAGPKGTITLAVAFTIPFSIPQRELLLFLACGVIVVTMLLATFAVPLIAPKKDTDDEDCFDEEQANIEILRSVIEELAARQTGENRAATQAVVHGYNERIARLKNRSELPDESMAPLRLKANRWERDFTLDLLEREEVDQLIGYRHIKRLSRTENLLRHHADRVSLQIAYLRVRTLAHAGWHRIVEALPGDDLSERVQAERDLRLRSNEHVIEKLQAELASPTSEEPTENLSKLLLEYQSLVQTIHSAASPSITVLTSTANKAVDIQRQGLRLELEAIQARYEEGALPRSSYKRLRENVMLMQIDLEDNV</sequence>
<dbReference type="Proteomes" id="UP000436429">
    <property type="component" value="Unassembled WGS sequence"/>
</dbReference>
<keyword evidence="6" id="KW-0915">Sodium</keyword>
<evidence type="ECO:0000313" key="19">
    <source>
        <dbReference type="Proteomes" id="UP000253915"/>
    </source>
</evidence>
<feature type="transmembrane region" description="Helical" evidence="10">
    <location>
        <begin position="184"/>
        <end position="206"/>
    </location>
</feature>
<evidence type="ECO:0000256" key="10">
    <source>
        <dbReference type="SAM" id="Phobius"/>
    </source>
</evidence>
<evidence type="ECO:0000256" key="5">
    <source>
        <dbReference type="ARBA" id="ARBA00022989"/>
    </source>
</evidence>
<dbReference type="Pfam" id="PF00999">
    <property type="entry name" value="Na_H_Exchanger"/>
    <property type="match status" value="1"/>
</dbReference>
<evidence type="ECO:0000313" key="16">
    <source>
        <dbReference type="EMBL" id="RDC40202.1"/>
    </source>
</evidence>
<dbReference type="EMBL" id="PPTU01000006">
    <property type="protein sequence ID" value="RDB71637.1"/>
    <property type="molecule type" value="Genomic_DNA"/>
</dbReference>
<evidence type="ECO:0000313" key="18">
    <source>
        <dbReference type="Proteomes" id="UP000253857"/>
    </source>
</evidence>
<keyword evidence="3" id="KW-1003">Cell membrane</keyword>
<dbReference type="GO" id="GO:0051453">
    <property type="term" value="P:regulation of intracellular pH"/>
    <property type="evidence" value="ECO:0007669"/>
    <property type="project" value="TreeGrafter"/>
</dbReference>
<comment type="subcellular location">
    <subcellularLocation>
        <location evidence="1">Cell membrane</location>
        <topology evidence="1">Multi-pass membrane protein</topology>
    </subcellularLocation>
</comment>
<evidence type="ECO:0000256" key="8">
    <source>
        <dbReference type="ARBA" id="ARBA00023136"/>
    </source>
</evidence>
<dbReference type="InterPro" id="IPR006153">
    <property type="entry name" value="Cation/H_exchanger_TM"/>
</dbReference>
<dbReference type="EMBL" id="WPOM01000003">
    <property type="protein sequence ID" value="MVN31986.1"/>
    <property type="molecule type" value="Genomic_DNA"/>
</dbReference>
<reference evidence="17 18" key="1">
    <citation type="journal article" date="2018" name="Elife">
        <title>Discovery and characterization of a prevalent human gut bacterial enzyme sufficient for the inactivation of a family of plant toxins.</title>
        <authorList>
            <person name="Koppel N."/>
            <person name="Bisanz J.E."/>
            <person name="Pandelia M.E."/>
            <person name="Turnbaugh P.J."/>
            <person name="Balskus E.P."/>
        </authorList>
    </citation>
    <scope>NUCLEOTIDE SEQUENCE [LARGE SCALE GENOMIC DNA]</scope>
    <source>
        <strain evidence="16 19">16A</strain>
        <strain evidence="15 18">FAA1-1-60AUCSF</strain>
        <strain evidence="14 17">MR1 #12</strain>
        <strain evidence="13 20">W1 BHI 6</strain>
    </source>
</reference>
<keyword evidence="8 10" id="KW-0472">Membrane</keyword>
<feature type="domain" description="Cation/H+ exchanger transmembrane" evidence="11">
    <location>
        <begin position="26"/>
        <end position="405"/>
    </location>
</feature>
<feature type="transmembrane region" description="Helical" evidence="10">
    <location>
        <begin position="383"/>
        <end position="405"/>
    </location>
</feature>